<keyword evidence="4" id="KW-1185">Reference proteome</keyword>
<reference evidence="2" key="2">
    <citation type="submission" date="2017-06" db="EMBL/GenBank/DDBJ databases">
        <title>WGS assembly of Brachypodium distachyon.</title>
        <authorList>
            <consortium name="The International Brachypodium Initiative"/>
            <person name="Lucas S."/>
            <person name="Harmon-Smith M."/>
            <person name="Lail K."/>
            <person name="Tice H."/>
            <person name="Grimwood J."/>
            <person name="Bruce D."/>
            <person name="Barry K."/>
            <person name="Shu S."/>
            <person name="Lindquist E."/>
            <person name="Wang M."/>
            <person name="Pitluck S."/>
            <person name="Vogel J.P."/>
            <person name="Garvin D.F."/>
            <person name="Mockler T.C."/>
            <person name="Schmutz J."/>
            <person name="Rokhsar D."/>
            <person name="Bevan M.W."/>
        </authorList>
    </citation>
    <scope>NUCLEOTIDE SEQUENCE</scope>
    <source>
        <strain evidence="2">Bd21</strain>
    </source>
</reference>
<feature type="region of interest" description="Disordered" evidence="1">
    <location>
        <begin position="134"/>
        <end position="169"/>
    </location>
</feature>
<dbReference type="AlphaFoldDB" id="A0A2K2DKS3"/>
<feature type="compositionally biased region" description="Basic residues" evidence="1">
    <location>
        <begin position="146"/>
        <end position="160"/>
    </location>
</feature>
<protein>
    <submittedName>
        <fullName evidence="2 3">Uncharacterized protein</fullName>
    </submittedName>
</protein>
<dbReference type="Gramene" id="PNT74877">
    <property type="protein sequence ID" value="PNT74877"/>
    <property type="gene ID" value="BRADI_1g23532v3"/>
</dbReference>
<dbReference type="InParanoid" id="A0A2K2DKS3"/>
<feature type="region of interest" description="Disordered" evidence="1">
    <location>
        <begin position="1"/>
        <end position="20"/>
    </location>
</feature>
<evidence type="ECO:0000256" key="1">
    <source>
        <dbReference type="SAM" id="MobiDB-lite"/>
    </source>
</evidence>
<proteinExistence type="predicted"/>
<accession>A0A2K2DKS3</accession>
<dbReference type="EMBL" id="CM000880">
    <property type="protein sequence ID" value="PNT74877.1"/>
    <property type="molecule type" value="Genomic_DNA"/>
</dbReference>
<gene>
    <name evidence="2" type="ORF">BRADI_1g23532v3</name>
</gene>
<evidence type="ECO:0000313" key="2">
    <source>
        <dbReference type="EMBL" id="PNT74877.1"/>
    </source>
</evidence>
<evidence type="ECO:0000313" key="3">
    <source>
        <dbReference type="EnsemblPlants" id="PNT74877"/>
    </source>
</evidence>
<name>A0A2K2DKS3_BRADI</name>
<dbReference type="EnsemblPlants" id="PNT74877">
    <property type="protein sequence ID" value="PNT74877"/>
    <property type="gene ID" value="BRADI_1g23532v3"/>
</dbReference>
<sequence>MPRRPLGRDSASPLSSSRPLLPPPSLSLYFFFSEPPRCWKSAQVQALSLWQATTIPARCTSTKCPSKSVSSTTLVKLHTHELETDSNLILSLHARLIFPKSGEAPPPAVQPLQPLPRLAAACGRIGSPWWSKRRARLGLPRPQAPPRRRPPLTVGPRRRQLPPLPPGRS</sequence>
<reference evidence="2 3" key="1">
    <citation type="journal article" date="2010" name="Nature">
        <title>Genome sequencing and analysis of the model grass Brachypodium distachyon.</title>
        <authorList>
            <consortium name="International Brachypodium Initiative"/>
        </authorList>
    </citation>
    <scope>NUCLEOTIDE SEQUENCE [LARGE SCALE GENOMIC DNA]</scope>
    <source>
        <strain evidence="2 3">Bd21</strain>
    </source>
</reference>
<dbReference type="Proteomes" id="UP000008810">
    <property type="component" value="Chromosome 1"/>
</dbReference>
<evidence type="ECO:0000313" key="4">
    <source>
        <dbReference type="Proteomes" id="UP000008810"/>
    </source>
</evidence>
<reference evidence="3" key="3">
    <citation type="submission" date="2018-08" db="UniProtKB">
        <authorList>
            <consortium name="EnsemblPlants"/>
        </authorList>
    </citation>
    <scope>IDENTIFICATION</scope>
    <source>
        <strain evidence="3">cv. Bd21</strain>
    </source>
</reference>
<organism evidence="2">
    <name type="scientific">Brachypodium distachyon</name>
    <name type="common">Purple false brome</name>
    <name type="synonym">Trachynia distachya</name>
    <dbReference type="NCBI Taxonomy" id="15368"/>
    <lineage>
        <taxon>Eukaryota</taxon>
        <taxon>Viridiplantae</taxon>
        <taxon>Streptophyta</taxon>
        <taxon>Embryophyta</taxon>
        <taxon>Tracheophyta</taxon>
        <taxon>Spermatophyta</taxon>
        <taxon>Magnoliopsida</taxon>
        <taxon>Liliopsida</taxon>
        <taxon>Poales</taxon>
        <taxon>Poaceae</taxon>
        <taxon>BOP clade</taxon>
        <taxon>Pooideae</taxon>
        <taxon>Stipodae</taxon>
        <taxon>Brachypodieae</taxon>
        <taxon>Brachypodium</taxon>
    </lineage>
</organism>